<feature type="compositionally biased region" description="Basic and acidic residues" evidence="1">
    <location>
        <begin position="489"/>
        <end position="509"/>
    </location>
</feature>
<dbReference type="Proteomes" id="UP000799779">
    <property type="component" value="Unassembled WGS sequence"/>
</dbReference>
<feature type="region of interest" description="Disordered" evidence="1">
    <location>
        <begin position="243"/>
        <end position="289"/>
    </location>
</feature>
<dbReference type="PANTHER" id="PTHR38703:SF1">
    <property type="entry name" value="ALLERGEN"/>
    <property type="match status" value="1"/>
</dbReference>
<organism evidence="2 3">
    <name type="scientific">Amniculicola lignicola CBS 123094</name>
    <dbReference type="NCBI Taxonomy" id="1392246"/>
    <lineage>
        <taxon>Eukaryota</taxon>
        <taxon>Fungi</taxon>
        <taxon>Dikarya</taxon>
        <taxon>Ascomycota</taxon>
        <taxon>Pezizomycotina</taxon>
        <taxon>Dothideomycetes</taxon>
        <taxon>Pleosporomycetidae</taxon>
        <taxon>Pleosporales</taxon>
        <taxon>Amniculicolaceae</taxon>
        <taxon>Amniculicola</taxon>
    </lineage>
</organism>
<feature type="region of interest" description="Disordered" evidence="1">
    <location>
        <begin position="488"/>
        <end position="509"/>
    </location>
</feature>
<dbReference type="EMBL" id="ML977620">
    <property type="protein sequence ID" value="KAF1996841.1"/>
    <property type="molecule type" value="Genomic_DNA"/>
</dbReference>
<dbReference type="PANTHER" id="PTHR38703">
    <property type="entry name" value="CHROMOSOME 8, WHOLE GENOME SHOTGUN SEQUENCE"/>
    <property type="match status" value="1"/>
</dbReference>
<reference evidence="2" key="1">
    <citation type="journal article" date="2020" name="Stud. Mycol.">
        <title>101 Dothideomycetes genomes: a test case for predicting lifestyles and emergence of pathogens.</title>
        <authorList>
            <person name="Haridas S."/>
            <person name="Albert R."/>
            <person name="Binder M."/>
            <person name="Bloem J."/>
            <person name="Labutti K."/>
            <person name="Salamov A."/>
            <person name="Andreopoulos B."/>
            <person name="Baker S."/>
            <person name="Barry K."/>
            <person name="Bills G."/>
            <person name="Bluhm B."/>
            <person name="Cannon C."/>
            <person name="Castanera R."/>
            <person name="Culley D."/>
            <person name="Daum C."/>
            <person name="Ezra D."/>
            <person name="Gonzalez J."/>
            <person name="Henrissat B."/>
            <person name="Kuo A."/>
            <person name="Liang C."/>
            <person name="Lipzen A."/>
            <person name="Lutzoni F."/>
            <person name="Magnuson J."/>
            <person name="Mondo S."/>
            <person name="Nolan M."/>
            <person name="Ohm R."/>
            <person name="Pangilinan J."/>
            <person name="Park H.-J."/>
            <person name="Ramirez L."/>
            <person name="Alfaro M."/>
            <person name="Sun H."/>
            <person name="Tritt A."/>
            <person name="Yoshinaga Y."/>
            <person name="Zwiers L.-H."/>
            <person name="Turgeon B."/>
            <person name="Goodwin S."/>
            <person name="Spatafora J."/>
            <person name="Crous P."/>
            <person name="Grigoriev I."/>
        </authorList>
    </citation>
    <scope>NUCLEOTIDE SEQUENCE</scope>
    <source>
        <strain evidence="2">CBS 123094</strain>
    </source>
</reference>
<feature type="compositionally biased region" description="Polar residues" evidence="1">
    <location>
        <begin position="18"/>
        <end position="77"/>
    </location>
</feature>
<feature type="compositionally biased region" description="Polar residues" evidence="1">
    <location>
        <begin position="100"/>
        <end position="112"/>
    </location>
</feature>
<gene>
    <name evidence="2" type="ORF">P154DRAFT_304574</name>
</gene>
<protein>
    <submittedName>
        <fullName evidence="2">Uncharacterized protein</fullName>
    </submittedName>
</protein>
<sequence>MEKVERKFKTFFHRKSKSAASNTLSSPRQSYEPQTSHPASPRSQQHVQRNVQSPREQYQVQTVKGETTSSQASPQSQRHARKHSLTSPSESSSIPHKTGRNGSIASPGTNTIGEDVPQHDFQSSPPTSGDEDSTIADNYRAYNQYVASPASSKDPHYMSLGEDARLVQKSTERHNEDVTARNINKFPNPESSVGSWHGSLKTNRFEPMSDTTQPGVMNSDNIFPHIEDPNAAPHAYNKADWPSRLARDESNNGETFSDAGIRKKTRSSNRGQALQDFLNDGPPNTDGSTDVVAEYSRKRKLQEQLKGVVNLENSEDADLHTRVAPAVTHETIKPVEHEITTEVIYREIHNHDVYHLIQPVYETEILPTRHYIPDPQNPSQLIEVPESSLPDCTGGHQRWQITPTPTPVHPNPKQQVDIGRDAVREKLMYTSFPAFASAGLKEPKIIDEKRYMSPQGFERIETTWLHPPTLEKMEGYIGPVMPIQFVHHGPTERKPLHGEKRSDGGVKGE</sequence>
<keyword evidence="3" id="KW-1185">Reference proteome</keyword>
<evidence type="ECO:0000313" key="2">
    <source>
        <dbReference type="EMBL" id="KAF1996841.1"/>
    </source>
</evidence>
<evidence type="ECO:0000256" key="1">
    <source>
        <dbReference type="SAM" id="MobiDB-lite"/>
    </source>
</evidence>
<dbReference type="OrthoDB" id="5325276at2759"/>
<proteinExistence type="predicted"/>
<name>A0A6A5W9M1_9PLEO</name>
<accession>A0A6A5W9M1</accession>
<dbReference type="AlphaFoldDB" id="A0A6A5W9M1"/>
<evidence type="ECO:0000313" key="3">
    <source>
        <dbReference type="Proteomes" id="UP000799779"/>
    </source>
</evidence>
<feature type="region of interest" description="Disordered" evidence="1">
    <location>
        <begin position="1"/>
        <end position="140"/>
    </location>
</feature>